<dbReference type="EMBL" id="CADCVX010000180">
    <property type="protein sequence ID" value="CAA9495728.1"/>
    <property type="molecule type" value="Genomic_DNA"/>
</dbReference>
<keyword evidence="1" id="KW-0812">Transmembrane</keyword>
<dbReference type="CDD" id="cd03139">
    <property type="entry name" value="GATase1_PfpI_2"/>
    <property type="match status" value="1"/>
</dbReference>
<dbReference type="GO" id="GO:0006355">
    <property type="term" value="P:regulation of DNA-templated transcription"/>
    <property type="evidence" value="ECO:0007669"/>
    <property type="project" value="TreeGrafter"/>
</dbReference>
<evidence type="ECO:0000313" key="4">
    <source>
        <dbReference type="EMBL" id="CAA9495728.1"/>
    </source>
</evidence>
<dbReference type="PANTHER" id="PTHR43130:SF2">
    <property type="entry name" value="DJ-1_PFPI DOMAIN-CONTAINING PROTEIN"/>
    <property type="match status" value="1"/>
</dbReference>
<evidence type="ECO:0000256" key="2">
    <source>
        <dbReference type="SAM" id="SignalP"/>
    </source>
</evidence>
<proteinExistence type="predicted"/>
<dbReference type="InterPro" id="IPR029062">
    <property type="entry name" value="Class_I_gatase-like"/>
</dbReference>
<name>A0A6J4SCQ7_9SPHN</name>
<dbReference type="Pfam" id="PF01965">
    <property type="entry name" value="DJ-1_PfpI"/>
    <property type="match status" value="1"/>
</dbReference>
<feature type="domain" description="DJ-1/PfpI" evidence="3">
    <location>
        <begin position="47"/>
        <end position="208"/>
    </location>
</feature>
<feature type="signal peptide" evidence="2">
    <location>
        <begin position="1"/>
        <end position="27"/>
    </location>
</feature>
<dbReference type="InterPro" id="IPR052158">
    <property type="entry name" value="INH-QAR"/>
</dbReference>
<keyword evidence="1" id="KW-1133">Transmembrane helix</keyword>
<feature type="chain" id="PRO_5026995698" evidence="2">
    <location>
        <begin position="28"/>
        <end position="272"/>
    </location>
</feature>
<protein>
    <submittedName>
        <fullName evidence="4">ThiJ/PfpI family protein</fullName>
    </submittedName>
</protein>
<gene>
    <name evidence="4" type="ORF">AVDCRST_MAG91-795</name>
</gene>
<dbReference type="PANTHER" id="PTHR43130">
    <property type="entry name" value="ARAC-FAMILY TRANSCRIPTIONAL REGULATOR"/>
    <property type="match status" value="1"/>
</dbReference>
<accession>A0A6J4SCQ7</accession>
<dbReference type="Gene3D" id="3.40.50.880">
    <property type="match status" value="1"/>
</dbReference>
<dbReference type="PROSITE" id="PS51318">
    <property type="entry name" value="TAT"/>
    <property type="match status" value="1"/>
</dbReference>
<dbReference type="AlphaFoldDB" id="A0A6J4SCQ7"/>
<organism evidence="4">
    <name type="scientific">uncultured Sphingomonadaceae bacterium</name>
    <dbReference type="NCBI Taxonomy" id="169976"/>
    <lineage>
        <taxon>Bacteria</taxon>
        <taxon>Pseudomonadati</taxon>
        <taxon>Pseudomonadota</taxon>
        <taxon>Alphaproteobacteria</taxon>
        <taxon>Sphingomonadales</taxon>
        <taxon>Sphingomonadaceae</taxon>
        <taxon>environmental samples</taxon>
    </lineage>
</organism>
<keyword evidence="1" id="KW-0472">Membrane</keyword>
<evidence type="ECO:0000256" key="1">
    <source>
        <dbReference type="SAM" id="Phobius"/>
    </source>
</evidence>
<sequence>MTDQLDRRALLSLGSALALGAALPAGAQETKAQHMKQMMEIPPDAPKIAMLIYPKMVALDLIGPMTVFNILRSRMHLVWKDKAPVSTDVGIPMAATHSFAETPRDLDVLFVPGGIMGTIDCMNDPEVCAFLADRGARAKWVTGVCTGTLALGAAGLLKGYDATSHWAVADLLPLMGAKHADGRVVRDRNRMTGGGVTAGIDFGLTLAAELRGEEAARRIQLMIEYAPEPPFANGTPAEAGPARVATMRQGRAWMDGQARLAAEAAGRRLGVA</sequence>
<evidence type="ECO:0000259" key="3">
    <source>
        <dbReference type="Pfam" id="PF01965"/>
    </source>
</evidence>
<keyword evidence="2" id="KW-0732">Signal</keyword>
<reference evidence="4" key="1">
    <citation type="submission" date="2020-02" db="EMBL/GenBank/DDBJ databases">
        <authorList>
            <person name="Meier V. D."/>
        </authorList>
    </citation>
    <scope>NUCLEOTIDE SEQUENCE</scope>
    <source>
        <strain evidence="4">AVDCRST_MAG91</strain>
    </source>
</reference>
<dbReference type="SUPFAM" id="SSF52317">
    <property type="entry name" value="Class I glutamine amidotransferase-like"/>
    <property type="match status" value="1"/>
</dbReference>
<dbReference type="InterPro" id="IPR002818">
    <property type="entry name" value="DJ-1/PfpI"/>
</dbReference>
<dbReference type="InterPro" id="IPR006311">
    <property type="entry name" value="TAT_signal"/>
</dbReference>
<feature type="transmembrane region" description="Helical" evidence="1">
    <location>
        <begin position="51"/>
        <end position="71"/>
    </location>
</feature>